<keyword evidence="9" id="KW-1185">Reference proteome</keyword>
<evidence type="ECO:0000256" key="5">
    <source>
        <dbReference type="ARBA" id="ARBA00023136"/>
    </source>
</evidence>
<dbReference type="GO" id="GO:0005886">
    <property type="term" value="C:plasma membrane"/>
    <property type="evidence" value="ECO:0007669"/>
    <property type="project" value="TreeGrafter"/>
</dbReference>
<name>A0AAN7HET6_9PEZI</name>
<evidence type="ECO:0000256" key="2">
    <source>
        <dbReference type="ARBA" id="ARBA00022448"/>
    </source>
</evidence>
<keyword evidence="3 6" id="KW-0812">Transmembrane</keyword>
<reference evidence="8" key="1">
    <citation type="journal article" date="2023" name="Mol. Phylogenet. Evol.">
        <title>Genome-scale phylogeny and comparative genomics of the fungal order Sordariales.</title>
        <authorList>
            <person name="Hensen N."/>
            <person name="Bonometti L."/>
            <person name="Westerberg I."/>
            <person name="Brannstrom I.O."/>
            <person name="Guillou S."/>
            <person name="Cros-Aarteil S."/>
            <person name="Calhoun S."/>
            <person name="Haridas S."/>
            <person name="Kuo A."/>
            <person name="Mondo S."/>
            <person name="Pangilinan J."/>
            <person name="Riley R."/>
            <person name="LaButti K."/>
            <person name="Andreopoulos B."/>
            <person name="Lipzen A."/>
            <person name="Chen C."/>
            <person name="Yan M."/>
            <person name="Daum C."/>
            <person name="Ng V."/>
            <person name="Clum A."/>
            <person name="Steindorff A."/>
            <person name="Ohm R.A."/>
            <person name="Martin F."/>
            <person name="Silar P."/>
            <person name="Natvig D.O."/>
            <person name="Lalanne C."/>
            <person name="Gautier V."/>
            <person name="Ament-Velasquez S.L."/>
            <person name="Kruys A."/>
            <person name="Hutchinson M.I."/>
            <person name="Powell A.J."/>
            <person name="Barry K."/>
            <person name="Miller A.N."/>
            <person name="Grigoriev I.V."/>
            <person name="Debuchy R."/>
            <person name="Gladieux P."/>
            <person name="Hiltunen Thoren M."/>
            <person name="Johannesson H."/>
        </authorList>
    </citation>
    <scope>NUCLEOTIDE SEQUENCE</scope>
    <source>
        <strain evidence="8">CBS 532.94</strain>
    </source>
</reference>
<feature type="transmembrane region" description="Helical" evidence="6">
    <location>
        <begin position="70"/>
        <end position="93"/>
    </location>
</feature>
<keyword evidence="4 6" id="KW-1133">Transmembrane helix</keyword>
<evidence type="ECO:0000256" key="1">
    <source>
        <dbReference type="ARBA" id="ARBA00004141"/>
    </source>
</evidence>
<dbReference type="PROSITE" id="PS50850">
    <property type="entry name" value="MFS"/>
    <property type="match status" value="1"/>
</dbReference>
<evidence type="ECO:0000259" key="7">
    <source>
        <dbReference type="PROSITE" id="PS50850"/>
    </source>
</evidence>
<dbReference type="AlphaFoldDB" id="A0AAN7HET6"/>
<feature type="non-terminal residue" evidence="8">
    <location>
        <position position="115"/>
    </location>
</feature>
<organism evidence="8 9">
    <name type="scientific">Achaetomium macrosporum</name>
    <dbReference type="NCBI Taxonomy" id="79813"/>
    <lineage>
        <taxon>Eukaryota</taxon>
        <taxon>Fungi</taxon>
        <taxon>Dikarya</taxon>
        <taxon>Ascomycota</taxon>
        <taxon>Pezizomycotina</taxon>
        <taxon>Sordariomycetes</taxon>
        <taxon>Sordariomycetidae</taxon>
        <taxon>Sordariales</taxon>
        <taxon>Chaetomiaceae</taxon>
        <taxon>Achaetomium</taxon>
    </lineage>
</organism>
<dbReference type="InterPro" id="IPR011701">
    <property type="entry name" value="MFS"/>
</dbReference>
<dbReference type="GO" id="GO:0022857">
    <property type="term" value="F:transmembrane transporter activity"/>
    <property type="evidence" value="ECO:0007669"/>
    <property type="project" value="InterPro"/>
</dbReference>
<feature type="domain" description="Major facilitator superfamily (MFS) profile" evidence="7">
    <location>
        <begin position="37"/>
        <end position="115"/>
    </location>
</feature>
<keyword evidence="2" id="KW-0813">Transport</keyword>
<dbReference type="PANTHER" id="PTHR23502:SF51">
    <property type="entry name" value="QUINIDINE RESISTANCE PROTEIN 1-RELATED"/>
    <property type="match status" value="1"/>
</dbReference>
<dbReference type="PANTHER" id="PTHR23502">
    <property type="entry name" value="MAJOR FACILITATOR SUPERFAMILY"/>
    <property type="match status" value="1"/>
</dbReference>
<dbReference type="Proteomes" id="UP001303760">
    <property type="component" value="Unassembled WGS sequence"/>
</dbReference>
<feature type="transmembrane region" description="Helical" evidence="6">
    <location>
        <begin position="37"/>
        <end position="58"/>
    </location>
</feature>
<sequence length="115" mass="12888">MQRTGLNEKSKHAAAFQSLSQVTKPTPYTIWTTRDRAFLVCLLGYLALASSLTANIYFPLLDLLAERYGVSTQAINLTITLFMVFQGIAPSFWSPLSDSWGRRPVYLATFTIYTA</sequence>
<dbReference type="SUPFAM" id="SSF103473">
    <property type="entry name" value="MFS general substrate transporter"/>
    <property type="match status" value="1"/>
</dbReference>
<accession>A0AAN7HET6</accession>
<protein>
    <recommendedName>
        <fullName evidence="7">Major facilitator superfamily (MFS) profile domain-containing protein</fullName>
    </recommendedName>
</protein>
<evidence type="ECO:0000313" key="9">
    <source>
        <dbReference type="Proteomes" id="UP001303760"/>
    </source>
</evidence>
<dbReference type="Pfam" id="PF07690">
    <property type="entry name" value="MFS_1"/>
    <property type="match status" value="1"/>
</dbReference>
<dbReference type="InterPro" id="IPR036259">
    <property type="entry name" value="MFS_trans_sf"/>
</dbReference>
<gene>
    <name evidence="8" type="ORF">C8A03DRAFT_16018</name>
</gene>
<evidence type="ECO:0000256" key="4">
    <source>
        <dbReference type="ARBA" id="ARBA00022989"/>
    </source>
</evidence>
<proteinExistence type="predicted"/>
<dbReference type="EMBL" id="MU860138">
    <property type="protein sequence ID" value="KAK4237439.1"/>
    <property type="molecule type" value="Genomic_DNA"/>
</dbReference>
<evidence type="ECO:0000256" key="6">
    <source>
        <dbReference type="SAM" id="Phobius"/>
    </source>
</evidence>
<reference evidence="8" key="2">
    <citation type="submission" date="2023-05" db="EMBL/GenBank/DDBJ databases">
        <authorList>
            <consortium name="Lawrence Berkeley National Laboratory"/>
            <person name="Steindorff A."/>
            <person name="Hensen N."/>
            <person name="Bonometti L."/>
            <person name="Westerberg I."/>
            <person name="Brannstrom I.O."/>
            <person name="Guillou S."/>
            <person name="Cros-Aarteil S."/>
            <person name="Calhoun S."/>
            <person name="Haridas S."/>
            <person name="Kuo A."/>
            <person name="Mondo S."/>
            <person name="Pangilinan J."/>
            <person name="Riley R."/>
            <person name="Labutti K."/>
            <person name="Andreopoulos B."/>
            <person name="Lipzen A."/>
            <person name="Chen C."/>
            <person name="Yanf M."/>
            <person name="Daum C."/>
            <person name="Ng V."/>
            <person name="Clum A."/>
            <person name="Ohm R."/>
            <person name="Martin F."/>
            <person name="Silar P."/>
            <person name="Natvig D."/>
            <person name="Lalanne C."/>
            <person name="Gautier V."/>
            <person name="Ament-Velasquez S.L."/>
            <person name="Kruys A."/>
            <person name="Hutchinson M.I."/>
            <person name="Powell A.J."/>
            <person name="Barry K."/>
            <person name="Miller A.N."/>
            <person name="Grigoriev I.V."/>
            <person name="Debuchy R."/>
            <person name="Gladieux P."/>
            <person name="Thoren M.H."/>
            <person name="Johannesson H."/>
        </authorList>
    </citation>
    <scope>NUCLEOTIDE SEQUENCE</scope>
    <source>
        <strain evidence="8">CBS 532.94</strain>
    </source>
</reference>
<dbReference type="InterPro" id="IPR020846">
    <property type="entry name" value="MFS_dom"/>
</dbReference>
<evidence type="ECO:0000313" key="8">
    <source>
        <dbReference type="EMBL" id="KAK4237439.1"/>
    </source>
</evidence>
<comment type="subcellular location">
    <subcellularLocation>
        <location evidence="1">Membrane</location>
        <topology evidence="1">Multi-pass membrane protein</topology>
    </subcellularLocation>
</comment>
<evidence type="ECO:0000256" key="3">
    <source>
        <dbReference type="ARBA" id="ARBA00022692"/>
    </source>
</evidence>
<keyword evidence="5 6" id="KW-0472">Membrane</keyword>
<dbReference type="Gene3D" id="1.20.1720.10">
    <property type="entry name" value="Multidrug resistance protein D"/>
    <property type="match status" value="1"/>
</dbReference>
<comment type="caution">
    <text evidence="8">The sequence shown here is derived from an EMBL/GenBank/DDBJ whole genome shotgun (WGS) entry which is preliminary data.</text>
</comment>